<accession>A0A183D4F7</accession>
<protein>
    <submittedName>
        <fullName evidence="2 4">Uncharacterized protein</fullName>
    </submittedName>
</protein>
<dbReference type="WBParaSite" id="GPUH_0000360501-mRNA-1">
    <property type="protein sequence ID" value="GPUH_0000360501-mRNA-1"/>
    <property type="gene ID" value="GPUH_0000360501"/>
</dbReference>
<proteinExistence type="predicted"/>
<dbReference type="EMBL" id="UYRT01006257">
    <property type="protein sequence ID" value="VDK40165.1"/>
    <property type="molecule type" value="Genomic_DNA"/>
</dbReference>
<evidence type="ECO:0000313" key="2">
    <source>
        <dbReference type="EMBL" id="VDK40165.1"/>
    </source>
</evidence>
<feature type="region of interest" description="Disordered" evidence="1">
    <location>
        <begin position="1"/>
        <end position="46"/>
    </location>
</feature>
<reference evidence="4" key="1">
    <citation type="submission" date="2016-06" db="UniProtKB">
        <authorList>
            <consortium name="WormBaseParasite"/>
        </authorList>
    </citation>
    <scope>IDENTIFICATION</scope>
</reference>
<feature type="compositionally biased region" description="Basic residues" evidence="1">
    <location>
        <begin position="1"/>
        <end position="13"/>
    </location>
</feature>
<keyword evidence="3" id="KW-1185">Reference proteome</keyword>
<evidence type="ECO:0000256" key="1">
    <source>
        <dbReference type="SAM" id="MobiDB-lite"/>
    </source>
</evidence>
<evidence type="ECO:0000313" key="3">
    <source>
        <dbReference type="Proteomes" id="UP000271098"/>
    </source>
</evidence>
<evidence type="ECO:0000313" key="4">
    <source>
        <dbReference type="WBParaSite" id="GPUH_0000360501-mRNA-1"/>
    </source>
</evidence>
<reference evidence="2 3" key="2">
    <citation type="submission" date="2018-11" db="EMBL/GenBank/DDBJ databases">
        <authorList>
            <consortium name="Pathogen Informatics"/>
        </authorList>
    </citation>
    <scope>NUCLEOTIDE SEQUENCE [LARGE SCALE GENOMIC DNA]</scope>
</reference>
<gene>
    <name evidence="2" type="ORF">GPUH_LOCUS3598</name>
</gene>
<name>A0A183D4F7_9BILA</name>
<dbReference type="Proteomes" id="UP000271098">
    <property type="component" value="Unassembled WGS sequence"/>
</dbReference>
<dbReference type="AlphaFoldDB" id="A0A183D4F7"/>
<organism evidence="4">
    <name type="scientific">Gongylonema pulchrum</name>
    <dbReference type="NCBI Taxonomy" id="637853"/>
    <lineage>
        <taxon>Eukaryota</taxon>
        <taxon>Metazoa</taxon>
        <taxon>Ecdysozoa</taxon>
        <taxon>Nematoda</taxon>
        <taxon>Chromadorea</taxon>
        <taxon>Rhabditida</taxon>
        <taxon>Spirurina</taxon>
        <taxon>Spiruromorpha</taxon>
        <taxon>Spiruroidea</taxon>
        <taxon>Gongylonematidae</taxon>
        <taxon>Gongylonema</taxon>
    </lineage>
</organism>
<sequence>MQSMVIHKRRKARVGIDGESDEAKDARRFSPQPYKQPDSPSGKCRVGRRWTLTGDKHLTVERSVITTPGLWQHFISKGYLHRLLKRLGILGIIYELHFSAASYAQ</sequence>